<gene>
    <name evidence="1" type="ORF">IAC55_01235</name>
</gene>
<reference evidence="1" key="1">
    <citation type="submission" date="2020-10" db="EMBL/GenBank/DDBJ databases">
        <authorList>
            <person name="Gilroy R."/>
        </authorList>
    </citation>
    <scope>NUCLEOTIDE SEQUENCE</scope>
    <source>
        <strain evidence="1">F6-4510</strain>
    </source>
</reference>
<sequence>MEKSIEKFLEESLKSEKGIVKKRLLKWGASLNMCDMKQEEILKLKRLMENGTKIYVNDNFELLDKTVIDRYEKEINYIYEYIEGIMDEKRKMDLYISELEPTEQEFIYLKYRKGYDFNFVANKMNVSRSQVFRIKDFAIDKLISIIKKYENEIF</sequence>
<dbReference type="InterPro" id="IPR013324">
    <property type="entry name" value="RNA_pol_sigma_r3/r4-like"/>
</dbReference>
<comment type="caution">
    <text evidence="1">The sequence shown here is derived from an EMBL/GenBank/DDBJ whole genome shotgun (WGS) entry which is preliminary data.</text>
</comment>
<reference evidence="1" key="2">
    <citation type="journal article" date="2021" name="PeerJ">
        <title>Extensive microbial diversity within the chicken gut microbiome revealed by metagenomics and culture.</title>
        <authorList>
            <person name="Gilroy R."/>
            <person name="Ravi A."/>
            <person name="Getino M."/>
            <person name="Pursley I."/>
            <person name="Horton D.L."/>
            <person name="Alikhan N.F."/>
            <person name="Baker D."/>
            <person name="Gharbi K."/>
            <person name="Hall N."/>
            <person name="Watson M."/>
            <person name="Adriaenssens E.M."/>
            <person name="Foster-Nyarko E."/>
            <person name="Jarju S."/>
            <person name="Secka A."/>
            <person name="Antonio M."/>
            <person name="Oren A."/>
            <person name="Chaudhuri R.R."/>
            <person name="La Ragione R."/>
            <person name="Hildebrand F."/>
            <person name="Pallen M.J."/>
        </authorList>
    </citation>
    <scope>NUCLEOTIDE SEQUENCE</scope>
    <source>
        <strain evidence="1">F6-4510</strain>
    </source>
</reference>
<dbReference type="AlphaFoldDB" id="A0A9D9DXF4"/>
<accession>A0A9D9DXF4</accession>
<name>A0A9D9DXF4_9FIRM</name>
<proteinExistence type="predicted"/>
<dbReference type="Gene3D" id="1.20.140.160">
    <property type="match status" value="1"/>
</dbReference>
<evidence type="ECO:0000313" key="2">
    <source>
        <dbReference type="Proteomes" id="UP000823611"/>
    </source>
</evidence>
<dbReference type="SUPFAM" id="SSF88659">
    <property type="entry name" value="Sigma3 and sigma4 domains of RNA polymerase sigma factors"/>
    <property type="match status" value="1"/>
</dbReference>
<dbReference type="EMBL" id="JADIMX010000025">
    <property type="protein sequence ID" value="MBO8433930.1"/>
    <property type="molecule type" value="Genomic_DNA"/>
</dbReference>
<evidence type="ECO:0000313" key="1">
    <source>
        <dbReference type="EMBL" id="MBO8433930.1"/>
    </source>
</evidence>
<protein>
    <submittedName>
        <fullName evidence="1">Uncharacterized protein</fullName>
    </submittedName>
</protein>
<organism evidence="1 2">
    <name type="scientific">Candidatus Fimicola merdigallinarum</name>
    <dbReference type="NCBI Taxonomy" id="2840819"/>
    <lineage>
        <taxon>Bacteria</taxon>
        <taxon>Bacillati</taxon>
        <taxon>Bacillota</taxon>
        <taxon>Clostridia</taxon>
        <taxon>Lachnospirales</taxon>
        <taxon>Lachnospiraceae</taxon>
        <taxon>Lachnospiraceae incertae sedis</taxon>
        <taxon>Candidatus Fimicola</taxon>
    </lineage>
</organism>
<dbReference type="Proteomes" id="UP000823611">
    <property type="component" value="Unassembled WGS sequence"/>
</dbReference>